<keyword evidence="1" id="KW-0732">Signal</keyword>
<accession>A0ABS3GMV5</accession>
<sequence>MMREARRLLMLTGMACGGAVHAAEAPIEKLVIKGDAAVLKLSADDKRPYQLDLNKSNWDAKLCSAQVRREGGVVTITVKLNNKLLGAGCGLEIAGNLKPGKQVELGLVAVKGSIRGAYSAIRVDSKAVDLTLEGKAASLSMSADAIRAQAKGAYDKLAFKGQALTLAFEGSSRDMAFDGQAVKAKVRLTDAKPSGSLSLDATTGKLALTLPKSATLQYEVRGAAASVDSKLPSTAGAPLKLSARGQALKVSVEAD</sequence>
<evidence type="ECO:0000313" key="2">
    <source>
        <dbReference type="EMBL" id="MBO0416388.1"/>
    </source>
</evidence>
<evidence type="ECO:0000256" key="1">
    <source>
        <dbReference type="SAM" id="SignalP"/>
    </source>
</evidence>
<evidence type="ECO:0000313" key="3">
    <source>
        <dbReference type="Proteomes" id="UP000664349"/>
    </source>
</evidence>
<evidence type="ECO:0008006" key="4">
    <source>
        <dbReference type="Google" id="ProtNLM"/>
    </source>
</evidence>
<gene>
    <name evidence="2" type="ORF">J1C50_12810</name>
</gene>
<keyword evidence="3" id="KW-1185">Reference proteome</keyword>
<dbReference type="Proteomes" id="UP000664349">
    <property type="component" value="Unassembled WGS sequence"/>
</dbReference>
<proteinExistence type="predicted"/>
<reference evidence="2 3" key="1">
    <citation type="submission" date="2021-03" db="EMBL/GenBank/DDBJ databases">
        <title>First Case of infection caused by Chromobacterium haemolyticum derived from water in China.</title>
        <authorList>
            <person name="Chen J."/>
            <person name="Liu C."/>
        </authorList>
    </citation>
    <scope>NUCLEOTIDE SEQUENCE [LARGE SCALE GENOMIC DNA]</scope>
    <source>
        <strain evidence="2 3">WJ-5</strain>
    </source>
</reference>
<comment type="caution">
    <text evidence="2">The sequence shown here is derived from an EMBL/GenBank/DDBJ whole genome shotgun (WGS) entry which is preliminary data.</text>
</comment>
<protein>
    <recommendedName>
        <fullName evidence="4">Adhesin domain-containing protein</fullName>
    </recommendedName>
</protein>
<feature type="signal peptide" evidence="1">
    <location>
        <begin position="1"/>
        <end position="22"/>
    </location>
</feature>
<feature type="chain" id="PRO_5046666550" description="Adhesin domain-containing protein" evidence="1">
    <location>
        <begin position="23"/>
        <end position="255"/>
    </location>
</feature>
<dbReference type="RefSeq" id="WP_152596907.1">
    <property type="nucleotide sequence ID" value="NZ_CP109905.1"/>
</dbReference>
<name>A0ABS3GMV5_9NEIS</name>
<dbReference type="EMBL" id="JAFLRD010000009">
    <property type="protein sequence ID" value="MBO0416388.1"/>
    <property type="molecule type" value="Genomic_DNA"/>
</dbReference>
<organism evidence="2 3">
    <name type="scientific">Chromobacterium haemolyticum</name>
    <dbReference type="NCBI Taxonomy" id="394935"/>
    <lineage>
        <taxon>Bacteria</taxon>
        <taxon>Pseudomonadati</taxon>
        <taxon>Pseudomonadota</taxon>
        <taxon>Betaproteobacteria</taxon>
        <taxon>Neisseriales</taxon>
        <taxon>Chromobacteriaceae</taxon>
        <taxon>Chromobacterium</taxon>
    </lineage>
</organism>